<dbReference type="Proteomes" id="UP000199470">
    <property type="component" value="Unassembled WGS sequence"/>
</dbReference>
<sequence length="867" mass="97439">MQVMENGQNSGRELIGWEKVRPARVAFFVDKSENADLILDAIFADSYGRWGGRFSLIVPCKEGRIMDDYWPWLDAFDPDIVYSYVKQEPGAVLEIHERLSPGDYIRHAPVARAQPDAADFRPHYDQALLSSMSTVFRLARHSPLGQGPKVKVIDSWHTEKASRLLMDNLGSCRASGASGIYPNDAQGAAGLLTIVSDESFHERRNAVPQTLDRIPHEYQAFKQFANGTATGMSLLSAMYAPRMEVQDQRWSTSFNLVVGDSFEDRLLFWNARLSIPSWLDGDICCFRVTMEDLNDLDFPKLLAHLINTRNHVNGGTGGQPQLRIRSATHDEDTLKAVLNQLHAEKLWNACATEVVPGGHAIPARDALRRARETTHGLSSFHRSVEGKEFHWTPPLARLPAAAPEHLRDAPPGQAFTLGCWAVDLRLEHGGENLELPRGTGIQNEWILPRRWRMAGAFKPKFEIRGMSQHLHVLNRNNRDGNLTIFAGVNQVLKSVEVPTVREAVQFAFCRDAAFRRELQGDPPWPKAKAQWIDPSNEANYLIGVLGLTGGLARARDLLLHPFLQAMLADLGGTPNVQDSDVLRTANTLAKRISNPMFNLGEENDRTALAAFIAKAAQSIKAPRMWVGLEQLRKQWDAYRAAYYEAHPQEISGDEESNERERRALEETLGEMRTSRMLFQGYSWKCGACQHRNWTDFQSLKPTLACDVCSTGEALPIAVSWHFRANEFLIESLRSHSVLSLVWLLAVLGERARNSFLYLEPTRFYYGNEYEKADAEADLVAVVDGQTVLCEIKSAWRSLRKSDLASFVTLAVRLRPDRAILAVMEPLQEKKLGSEIEAAANQLRDQGIQFELLTLDAYKPRGQPFLLT</sequence>
<name>A0A1I4R9N6_9BURK</name>
<dbReference type="AlphaFoldDB" id="A0A1I4R9N6"/>
<protein>
    <submittedName>
        <fullName evidence="1">Uncharacterized protein</fullName>
    </submittedName>
</protein>
<dbReference type="RefSeq" id="WP_139236653.1">
    <property type="nucleotide sequence ID" value="NZ_FOTW01000021.1"/>
</dbReference>
<proteinExistence type="predicted"/>
<dbReference type="EMBL" id="FOTW01000021">
    <property type="protein sequence ID" value="SFM48670.1"/>
    <property type="molecule type" value="Genomic_DNA"/>
</dbReference>
<evidence type="ECO:0000313" key="2">
    <source>
        <dbReference type="Proteomes" id="UP000199470"/>
    </source>
</evidence>
<organism evidence="1 2">
    <name type="scientific">Rugamonas rubra</name>
    <dbReference type="NCBI Taxonomy" id="758825"/>
    <lineage>
        <taxon>Bacteria</taxon>
        <taxon>Pseudomonadati</taxon>
        <taxon>Pseudomonadota</taxon>
        <taxon>Betaproteobacteria</taxon>
        <taxon>Burkholderiales</taxon>
        <taxon>Oxalobacteraceae</taxon>
        <taxon>Telluria group</taxon>
        <taxon>Rugamonas</taxon>
    </lineage>
</organism>
<dbReference type="OrthoDB" id="8446000at2"/>
<evidence type="ECO:0000313" key="1">
    <source>
        <dbReference type="EMBL" id="SFM48670.1"/>
    </source>
</evidence>
<reference evidence="1 2" key="1">
    <citation type="submission" date="2016-10" db="EMBL/GenBank/DDBJ databases">
        <authorList>
            <person name="de Groot N.N."/>
        </authorList>
    </citation>
    <scope>NUCLEOTIDE SEQUENCE [LARGE SCALE GENOMIC DNA]</scope>
    <source>
        <strain evidence="1 2">ATCC 43154</strain>
    </source>
</reference>
<accession>A0A1I4R9N6</accession>
<gene>
    <name evidence="1" type="ORF">SAMN02982985_04256</name>
</gene>
<keyword evidence="2" id="KW-1185">Reference proteome</keyword>